<evidence type="ECO:0000256" key="1">
    <source>
        <dbReference type="ARBA" id="ARBA00022723"/>
    </source>
</evidence>
<accession>A0ABM1ADJ7</accession>
<gene>
    <name evidence="6" type="primary">LOC106013716</name>
</gene>
<organism evidence="5 6">
    <name type="scientific">Aplysia californica</name>
    <name type="common">California sea hare</name>
    <dbReference type="NCBI Taxonomy" id="6500"/>
    <lineage>
        <taxon>Eukaryota</taxon>
        <taxon>Metazoa</taxon>
        <taxon>Spiralia</taxon>
        <taxon>Lophotrochozoa</taxon>
        <taxon>Mollusca</taxon>
        <taxon>Gastropoda</taxon>
        <taxon>Heterobranchia</taxon>
        <taxon>Euthyneura</taxon>
        <taxon>Tectipleura</taxon>
        <taxon>Aplysiida</taxon>
        <taxon>Aplysioidea</taxon>
        <taxon>Aplysiidae</taxon>
        <taxon>Aplysia</taxon>
    </lineage>
</organism>
<evidence type="ECO:0000256" key="2">
    <source>
        <dbReference type="ARBA" id="ARBA00022837"/>
    </source>
</evidence>
<dbReference type="SUPFAM" id="SSF53649">
    <property type="entry name" value="Alkaline phosphatase-like"/>
    <property type="match status" value="1"/>
</dbReference>
<dbReference type="Gene3D" id="3.30.1120.10">
    <property type="match status" value="1"/>
</dbReference>
<evidence type="ECO:0000313" key="5">
    <source>
        <dbReference type="Proteomes" id="UP000694888"/>
    </source>
</evidence>
<dbReference type="InterPro" id="IPR017850">
    <property type="entry name" value="Alkaline_phosphatase_core_sf"/>
</dbReference>
<feature type="region of interest" description="Disordered" evidence="4">
    <location>
        <begin position="150"/>
        <end position="177"/>
    </location>
</feature>
<dbReference type="Gene3D" id="3.40.720.10">
    <property type="entry name" value="Alkaline Phosphatase, subunit A"/>
    <property type="match status" value="1"/>
</dbReference>
<evidence type="ECO:0000256" key="4">
    <source>
        <dbReference type="SAM" id="MobiDB-lite"/>
    </source>
</evidence>
<dbReference type="GeneID" id="106013716"/>
<keyword evidence="3" id="KW-0325">Glycoprotein</keyword>
<dbReference type="PANTHER" id="PTHR10342">
    <property type="entry name" value="ARYLSULFATASE"/>
    <property type="match status" value="1"/>
</dbReference>
<keyword evidence="1" id="KW-0479">Metal-binding</keyword>
<protein>
    <submittedName>
        <fullName evidence="6">Arylsulfatase I-like</fullName>
    </submittedName>
</protein>
<dbReference type="InterPro" id="IPR047115">
    <property type="entry name" value="ARSB"/>
</dbReference>
<name>A0ABM1ADJ7_APLCA</name>
<keyword evidence="2" id="KW-0106">Calcium</keyword>
<evidence type="ECO:0000313" key="6">
    <source>
        <dbReference type="RefSeq" id="XP_012945632.1"/>
    </source>
</evidence>
<dbReference type="Proteomes" id="UP000694888">
    <property type="component" value="Unplaced"/>
</dbReference>
<dbReference type="PANTHER" id="PTHR10342:SF273">
    <property type="entry name" value="RE14504P"/>
    <property type="match status" value="1"/>
</dbReference>
<keyword evidence="5" id="KW-1185">Reference proteome</keyword>
<reference evidence="6" key="1">
    <citation type="submission" date="2025-08" db="UniProtKB">
        <authorList>
            <consortium name="RefSeq"/>
        </authorList>
    </citation>
    <scope>IDENTIFICATION</scope>
</reference>
<dbReference type="RefSeq" id="XP_012945632.1">
    <property type="nucleotide sequence ID" value="XM_013090178.1"/>
</dbReference>
<evidence type="ECO:0000256" key="3">
    <source>
        <dbReference type="ARBA" id="ARBA00023180"/>
    </source>
</evidence>
<proteinExistence type="predicted"/>
<sequence length="177" mass="19923">MIHAVDWFPTIAEAVGLNYTNSDQDGVSQWSSITSLGPSSRDQFVYNLDLHPFPAQGRSAIRVGDYKLVMGYPGLYQDWYKPEDDDQGPVVTAQVVVQGNANQMQGLNVTGDYNFLFNLKDDPEERNNLYDKLPDVVKKLEAKLADETRRYTKPDYPDNNPKSNPLNFGGAWSPGWC</sequence>